<dbReference type="PANTHER" id="PTHR21716:SF67">
    <property type="entry name" value="TRANSPORT PROTEIN YDIK-RELATED"/>
    <property type="match status" value="1"/>
</dbReference>
<keyword evidence="10" id="KW-1185">Reference proteome</keyword>
<protein>
    <submittedName>
        <fullName evidence="9">AI-2E family transporter</fullName>
    </submittedName>
</protein>
<evidence type="ECO:0000256" key="1">
    <source>
        <dbReference type="ARBA" id="ARBA00004651"/>
    </source>
</evidence>
<feature type="transmembrane region" description="Helical" evidence="8">
    <location>
        <begin position="248"/>
        <end position="267"/>
    </location>
</feature>
<feature type="transmembrane region" description="Helical" evidence="8">
    <location>
        <begin position="223"/>
        <end position="242"/>
    </location>
</feature>
<dbReference type="InterPro" id="IPR002549">
    <property type="entry name" value="AI-2E-like"/>
</dbReference>
<organism evidence="9 10">
    <name type="scientific">Persicirhabdus sediminis</name>
    <dbReference type="NCBI Taxonomy" id="454144"/>
    <lineage>
        <taxon>Bacteria</taxon>
        <taxon>Pseudomonadati</taxon>
        <taxon>Verrucomicrobiota</taxon>
        <taxon>Verrucomicrobiia</taxon>
        <taxon>Verrucomicrobiales</taxon>
        <taxon>Verrucomicrobiaceae</taxon>
        <taxon>Persicirhabdus</taxon>
    </lineage>
</organism>
<dbReference type="EMBL" id="JAENIM010000034">
    <property type="protein sequence ID" value="MBK1790804.1"/>
    <property type="molecule type" value="Genomic_DNA"/>
</dbReference>
<evidence type="ECO:0000256" key="5">
    <source>
        <dbReference type="ARBA" id="ARBA00022692"/>
    </source>
</evidence>
<evidence type="ECO:0000256" key="8">
    <source>
        <dbReference type="SAM" id="Phobius"/>
    </source>
</evidence>
<feature type="transmembrane region" description="Helical" evidence="8">
    <location>
        <begin position="71"/>
        <end position="92"/>
    </location>
</feature>
<comment type="caution">
    <text evidence="9">The sequence shown here is derived from an EMBL/GenBank/DDBJ whole genome shotgun (WGS) entry which is preliminary data.</text>
</comment>
<feature type="transmembrane region" description="Helical" evidence="8">
    <location>
        <begin position="314"/>
        <end position="347"/>
    </location>
</feature>
<keyword evidence="7 8" id="KW-0472">Membrane</keyword>
<feature type="transmembrane region" description="Helical" evidence="8">
    <location>
        <begin position="40"/>
        <end position="59"/>
    </location>
</feature>
<evidence type="ECO:0000256" key="7">
    <source>
        <dbReference type="ARBA" id="ARBA00023136"/>
    </source>
</evidence>
<reference evidence="9" key="1">
    <citation type="submission" date="2021-01" db="EMBL/GenBank/DDBJ databases">
        <title>Modified the classification status of verrucomicrobia.</title>
        <authorList>
            <person name="Feng X."/>
        </authorList>
    </citation>
    <scope>NUCLEOTIDE SEQUENCE</scope>
    <source>
        <strain evidence="9">_KCTC 22039</strain>
    </source>
</reference>
<keyword evidence="6 8" id="KW-1133">Transmembrane helix</keyword>
<keyword evidence="5 8" id="KW-0812">Transmembrane</keyword>
<accession>A0A8J7MFE9</accession>
<feature type="transmembrane region" description="Helical" evidence="8">
    <location>
        <begin position="12"/>
        <end position="34"/>
    </location>
</feature>
<comment type="similarity">
    <text evidence="2">Belongs to the autoinducer-2 exporter (AI-2E) (TC 2.A.86) family.</text>
</comment>
<evidence type="ECO:0000313" key="10">
    <source>
        <dbReference type="Proteomes" id="UP000624703"/>
    </source>
</evidence>
<name>A0A8J7MFE9_9BACT</name>
<evidence type="ECO:0000256" key="4">
    <source>
        <dbReference type="ARBA" id="ARBA00022475"/>
    </source>
</evidence>
<evidence type="ECO:0000256" key="6">
    <source>
        <dbReference type="ARBA" id="ARBA00022989"/>
    </source>
</evidence>
<dbReference type="Proteomes" id="UP000624703">
    <property type="component" value="Unassembled WGS sequence"/>
</dbReference>
<dbReference type="AlphaFoldDB" id="A0A8J7MFE9"/>
<gene>
    <name evidence="9" type="ORF">JIN82_06505</name>
</gene>
<dbReference type="GO" id="GO:0005886">
    <property type="term" value="C:plasma membrane"/>
    <property type="evidence" value="ECO:0007669"/>
    <property type="project" value="UniProtKB-SubCell"/>
</dbReference>
<evidence type="ECO:0000313" key="9">
    <source>
        <dbReference type="EMBL" id="MBK1790804.1"/>
    </source>
</evidence>
<dbReference type="PANTHER" id="PTHR21716">
    <property type="entry name" value="TRANSMEMBRANE PROTEIN"/>
    <property type="match status" value="1"/>
</dbReference>
<evidence type="ECO:0000256" key="2">
    <source>
        <dbReference type="ARBA" id="ARBA00009773"/>
    </source>
</evidence>
<feature type="transmembrane region" description="Helical" evidence="8">
    <location>
        <begin position="274"/>
        <end position="294"/>
    </location>
</feature>
<dbReference type="RefSeq" id="WP_200310828.1">
    <property type="nucleotide sequence ID" value="NZ_JAENIM010000034.1"/>
</dbReference>
<evidence type="ECO:0000256" key="3">
    <source>
        <dbReference type="ARBA" id="ARBA00022448"/>
    </source>
</evidence>
<sequence>MNSPTDASNDHFVKNAIEAAIKISVLALMAIWSFNIIQPFMMPVLWAIIIAVTFTPLMGKLTAMLGGRRKLACTLFTLIAVAALIMPVVLLAESSLEAVQWLAKNLKAGGLDLPPATEKVENIPVIGKKIANIWNMASTDIKEAIENTNPFAQNLATSILGSIKGGVFAILQFVISFIIAGIFMVSPDKGRAAASKVISAIAGPKGVEFTDLTTATIRGVMKGVVGVALIQAVLATIGMVAVDVPAAGLFGLAVMMCAIMQLPPILILGPVAAYVFSTNSSTAATIFLIWALIINFGDGVLKPLLMSRGVDTPMLVILLGAIGGMILSGLVGLFVGAVVLSIMYTIFMAWVNEKDAAINNKDTSSEEAAQDDAEPA</sequence>
<feature type="transmembrane region" description="Helical" evidence="8">
    <location>
        <begin position="167"/>
        <end position="186"/>
    </location>
</feature>
<keyword evidence="4" id="KW-1003">Cell membrane</keyword>
<dbReference type="Pfam" id="PF01594">
    <property type="entry name" value="AI-2E_transport"/>
    <property type="match status" value="1"/>
</dbReference>
<comment type="subcellular location">
    <subcellularLocation>
        <location evidence="1">Cell membrane</location>
        <topology evidence="1">Multi-pass membrane protein</topology>
    </subcellularLocation>
</comment>
<keyword evidence="3" id="KW-0813">Transport</keyword>
<proteinExistence type="inferred from homology"/>